<accession>A0A135SGG9</accession>
<evidence type="ECO:0000256" key="1">
    <source>
        <dbReference type="SAM" id="MobiDB-lite"/>
    </source>
</evidence>
<feature type="chain" id="PRO_5007802231" evidence="2">
    <location>
        <begin position="20"/>
        <end position="168"/>
    </location>
</feature>
<feature type="region of interest" description="Disordered" evidence="1">
    <location>
        <begin position="149"/>
        <end position="168"/>
    </location>
</feature>
<gene>
    <name evidence="3" type="ORF">CSIM01_02001</name>
</gene>
<proteinExistence type="predicted"/>
<keyword evidence="2" id="KW-0732">Signal</keyword>
<evidence type="ECO:0000313" key="3">
    <source>
        <dbReference type="EMBL" id="KXH34965.1"/>
    </source>
</evidence>
<feature type="region of interest" description="Disordered" evidence="1">
    <location>
        <begin position="23"/>
        <end position="136"/>
    </location>
</feature>
<sequence>MPFPRPSIISLIASCLVDAAEHNHAKPSSISNPSTHHRPQTLPQDPSIRLPNTNLNPPPLNNLTNPPPKPLLPSPLPKPNNLQPAQNPPNPPTTIPKPRNPPHANLPQHPPLREPHPPLREQIPLHQPRRSPAPRVLAVRNQLRLVVELSTDQHQQRQPPSQDRGLLS</sequence>
<organism evidence="3 4">
    <name type="scientific">Colletotrichum simmondsii</name>
    <dbReference type="NCBI Taxonomy" id="703756"/>
    <lineage>
        <taxon>Eukaryota</taxon>
        <taxon>Fungi</taxon>
        <taxon>Dikarya</taxon>
        <taxon>Ascomycota</taxon>
        <taxon>Pezizomycotina</taxon>
        <taxon>Sordariomycetes</taxon>
        <taxon>Hypocreomycetidae</taxon>
        <taxon>Glomerellales</taxon>
        <taxon>Glomerellaceae</taxon>
        <taxon>Colletotrichum</taxon>
        <taxon>Colletotrichum acutatum species complex</taxon>
    </lineage>
</organism>
<name>A0A135SGG9_9PEZI</name>
<evidence type="ECO:0000256" key="2">
    <source>
        <dbReference type="SAM" id="SignalP"/>
    </source>
</evidence>
<comment type="caution">
    <text evidence="3">The sequence shown here is derived from an EMBL/GenBank/DDBJ whole genome shotgun (WGS) entry which is preliminary data.</text>
</comment>
<feature type="compositionally biased region" description="Pro residues" evidence="1">
    <location>
        <begin position="86"/>
        <end position="101"/>
    </location>
</feature>
<dbReference type="EMBL" id="JFBX01000572">
    <property type="protein sequence ID" value="KXH34965.1"/>
    <property type="molecule type" value="Genomic_DNA"/>
</dbReference>
<keyword evidence="4" id="KW-1185">Reference proteome</keyword>
<feature type="compositionally biased region" description="Polar residues" evidence="1">
    <location>
        <begin position="150"/>
        <end position="161"/>
    </location>
</feature>
<reference evidence="3 4" key="1">
    <citation type="submission" date="2014-02" db="EMBL/GenBank/DDBJ databases">
        <title>The genome sequence of Colletotrichum simmondsii CBS122122.</title>
        <authorList>
            <person name="Baroncelli R."/>
            <person name="Thon M.R."/>
        </authorList>
    </citation>
    <scope>NUCLEOTIDE SEQUENCE [LARGE SCALE GENOMIC DNA]</scope>
    <source>
        <strain evidence="3 4">CBS122122</strain>
    </source>
</reference>
<feature type="compositionally biased region" description="Pro residues" evidence="1">
    <location>
        <begin position="56"/>
        <end position="78"/>
    </location>
</feature>
<feature type="signal peptide" evidence="2">
    <location>
        <begin position="1"/>
        <end position="19"/>
    </location>
</feature>
<dbReference type="AlphaFoldDB" id="A0A135SGG9"/>
<evidence type="ECO:0000313" key="4">
    <source>
        <dbReference type="Proteomes" id="UP000070328"/>
    </source>
</evidence>
<dbReference type="Proteomes" id="UP000070328">
    <property type="component" value="Unassembled WGS sequence"/>
</dbReference>
<protein>
    <submittedName>
        <fullName evidence="3">Uncharacterized protein</fullName>
    </submittedName>
</protein>